<evidence type="ECO:0000256" key="5">
    <source>
        <dbReference type="ARBA" id="ARBA00022906"/>
    </source>
</evidence>
<keyword evidence="3" id="KW-0813">Transport</keyword>
<evidence type="ECO:0000259" key="11">
    <source>
        <dbReference type="Pfam" id="PF16916"/>
    </source>
</evidence>
<dbReference type="SUPFAM" id="SSF160240">
    <property type="entry name" value="Cation efflux protein cytoplasmic domain-like"/>
    <property type="match status" value="1"/>
</dbReference>
<dbReference type="Proteomes" id="UP001528823">
    <property type="component" value="Unassembled WGS sequence"/>
</dbReference>
<accession>A0ABT5U350</accession>
<feature type="domain" description="Cation efflux protein cytoplasmic" evidence="11">
    <location>
        <begin position="217"/>
        <end position="287"/>
    </location>
</feature>
<dbReference type="InterPro" id="IPR027469">
    <property type="entry name" value="Cation_efflux_TMD_sf"/>
</dbReference>
<dbReference type="InterPro" id="IPR050681">
    <property type="entry name" value="CDF/SLC30A"/>
</dbReference>
<keyword evidence="4 9" id="KW-0812">Transmembrane</keyword>
<evidence type="ECO:0000313" key="13">
    <source>
        <dbReference type="Proteomes" id="UP001528823"/>
    </source>
</evidence>
<feature type="transmembrane region" description="Helical" evidence="9">
    <location>
        <begin position="86"/>
        <end position="104"/>
    </location>
</feature>
<feature type="domain" description="Cation efflux protein transmembrane" evidence="10">
    <location>
        <begin position="18"/>
        <end position="209"/>
    </location>
</feature>
<evidence type="ECO:0000256" key="4">
    <source>
        <dbReference type="ARBA" id="ARBA00022692"/>
    </source>
</evidence>
<organism evidence="12 13">
    <name type="scientific">Spartinivicinus poritis</name>
    <dbReference type="NCBI Taxonomy" id="2994640"/>
    <lineage>
        <taxon>Bacteria</taxon>
        <taxon>Pseudomonadati</taxon>
        <taxon>Pseudomonadota</taxon>
        <taxon>Gammaproteobacteria</taxon>
        <taxon>Oceanospirillales</taxon>
        <taxon>Zooshikellaceae</taxon>
        <taxon>Spartinivicinus</taxon>
    </lineage>
</organism>
<evidence type="ECO:0000259" key="10">
    <source>
        <dbReference type="Pfam" id="PF01545"/>
    </source>
</evidence>
<evidence type="ECO:0000256" key="1">
    <source>
        <dbReference type="ARBA" id="ARBA00004141"/>
    </source>
</evidence>
<proteinExistence type="inferred from homology"/>
<keyword evidence="8 9" id="KW-0472">Membrane</keyword>
<reference evidence="12 13" key="1">
    <citation type="submission" date="2022-11" db="EMBL/GenBank/DDBJ databases">
        <title>Spartinivicinus poritis sp. nov., isolated from scleractinian coral Porites lutea.</title>
        <authorList>
            <person name="Zhang G."/>
            <person name="Cai L."/>
            <person name="Wei Q."/>
        </authorList>
    </citation>
    <scope>NUCLEOTIDE SEQUENCE [LARGE SCALE GENOMIC DNA]</scope>
    <source>
        <strain evidence="12 13">A2-2</strain>
    </source>
</reference>
<name>A0ABT5U350_9GAMM</name>
<dbReference type="InterPro" id="IPR036837">
    <property type="entry name" value="Cation_efflux_CTD_sf"/>
</dbReference>
<keyword evidence="5" id="KW-0862">Zinc</keyword>
<feature type="transmembrane region" description="Helical" evidence="9">
    <location>
        <begin position="116"/>
        <end position="139"/>
    </location>
</feature>
<comment type="similarity">
    <text evidence="2">Belongs to the cation diffusion facilitator (CDF) transporter (TC 2.A.4) family. SLC30A subfamily.</text>
</comment>
<dbReference type="PANTHER" id="PTHR11562:SF17">
    <property type="entry name" value="RE54080P-RELATED"/>
    <property type="match status" value="1"/>
</dbReference>
<keyword evidence="5" id="KW-0864">Zinc transport</keyword>
<evidence type="ECO:0000256" key="2">
    <source>
        <dbReference type="ARBA" id="ARBA00008873"/>
    </source>
</evidence>
<feature type="transmembrane region" description="Helical" evidence="9">
    <location>
        <begin position="17"/>
        <end position="38"/>
    </location>
</feature>
<dbReference type="Pfam" id="PF16916">
    <property type="entry name" value="ZT_dimer"/>
    <property type="match status" value="1"/>
</dbReference>
<dbReference type="Pfam" id="PF01545">
    <property type="entry name" value="Cation_efflux"/>
    <property type="match status" value="1"/>
</dbReference>
<dbReference type="RefSeq" id="WP_274687160.1">
    <property type="nucleotide sequence ID" value="NZ_JAPMOU010000002.1"/>
</dbReference>
<evidence type="ECO:0000256" key="8">
    <source>
        <dbReference type="ARBA" id="ARBA00023136"/>
    </source>
</evidence>
<dbReference type="InterPro" id="IPR027470">
    <property type="entry name" value="Cation_efflux_CTD"/>
</dbReference>
<dbReference type="Gene3D" id="1.20.1510.10">
    <property type="entry name" value="Cation efflux protein transmembrane domain"/>
    <property type="match status" value="1"/>
</dbReference>
<evidence type="ECO:0000256" key="6">
    <source>
        <dbReference type="ARBA" id="ARBA00022989"/>
    </source>
</evidence>
<keyword evidence="7" id="KW-0406">Ion transport</keyword>
<dbReference type="PANTHER" id="PTHR11562">
    <property type="entry name" value="CATION EFFLUX PROTEIN/ ZINC TRANSPORTER"/>
    <property type="match status" value="1"/>
</dbReference>
<dbReference type="SUPFAM" id="SSF161111">
    <property type="entry name" value="Cation efflux protein transmembrane domain-like"/>
    <property type="match status" value="1"/>
</dbReference>
<evidence type="ECO:0000256" key="3">
    <source>
        <dbReference type="ARBA" id="ARBA00022448"/>
    </source>
</evidence>
<keyword evidence="13" id="KW-1185">Reference proteome</keyword>
<dbReference type="InterPro" id="IPR002524">
    <property type="entry name" value="Cation_efflux"/>
</dbReference>
<dbReference type="InterPro" id="IPR058533">
    <property type="entry name" value="Cation_efflux_TM"/>
</dbReference>
<dbReference type="EMBL" id="JAPMOU010000002">
    <property type="protein sequence ID" value="MDE1460790.1"/>
    <property type="molecule type" value="Genomic_DNA"/>
</dbReference>
<sequence>MSHHCHHDHASGSGFRVLLVAFLITTSFMVVEVIGGLISGSLALIADAGHMLTDSFALALALAAIRLAKRTPDNKRSFGYQRFTTLAAFINAASLLLIVGWIFIEAVQRFIEPEPVMGPTMLVIAIVGFAVNLFAFWLLHRGQQDNINIRAATLHVLGDLLGSAAAIVAAIIIILTDWTPIDPILSVVVSLLVLRGAWSLLKETSHELLEGVPNSVDTEQIAQQMPKELTGVINVHHIHAWQLGSQQIVVTLHVHADGSQSHDKLLASIHRWLYQQFGIQHATVQLEYDQCEQFDCEPHPSHSH</sequence>
<dbReference type="NCBIfam" id="TIGR01297">
    <property type="entry name" value="CDF"/>
    <property type="match status" value="1"/>
</dbReference>
<evidence type="ECO:0000313" key="12">
    <source>
        <dbReference type="EMBL" id="MDE1460790.1"/>
    </source>
</evidence>
<protein>
    <submittedName>
        <fullName evidence="12">Cation diffusion facilitator family transporter</fullName>
    </submittedName>
</protein>
<evidence type="ECO:0000256" key="9">
    <source>
        <dbReference type="SAM" id="Phobius"/>
    </source>
</evidence>
<comment type="caution">
    <text evidence="12">The sequence shown here is derived from an EMBL/GenBank/DDBJ whole genome shotgun (WGS) entry which is preliminary data.</text>
</comment>
<comment type="subcellular location">
    <subcellularLocation>
        <location evidence="1">Membrane</location>
        <topology evidence="1">Multi-pass membrane protein</topology>
    </subcellularLocation>
</comment>
<feature type="transmembrane region" description="Helical" evidence="9">
    <location>
        <begin position="151"/>
        <end position="175"/>
    </location>
</feature>
<feature type="transmembrane region" description="Helical" evidence="9">
    <location>
        <begin position="44"/>
        <end position="65"/>
    </location>
</feature>
<keyword evidence="6 9" id="KW-1133">Transmembrane helix</keyword>
<gene>
    <name evidence="12" type="ORF">ORQ98_02295</name>
</gene>
<evidence type="ECO:0000256" key="7">
    <source>
        <dbReference type="ARBA" id="ARBA00023065"/>
    </source>
</evidence>